<dbReference type="GO" id="GO:0006310">
    <property type="term" value="P:DNA recombination"/>
    <property type="evidence" value="ECO:0007669"/>
    <property type="project" value="UniProtKB-KW"/>
</dbReference>
<evidence type="ECO:0000313" key="4">
    <source>
        <dbReference type="Proteomes" id="UP000588112"/>
    </source>
</evidence>
<dbReference type="PROSITE" id="PS51898">
    <property type="entry name" value="TYR_RECOMBINASE"/>
    <property type="match status" value="1"/>
</dbReference>
<dbReference type="GO" id="GO:0015074">
    <property type="term" value="P:DNA integration"/>
    <property type="evidence" value="ECO:0007669"/>
    <property type="project" value="InterPro"/>
</dbReference>
<comment type="caution">
    <text evidence="3">The sequence shown here is derived from an EMBL/GenBank/DDBJ whole genome shotgun (WGS) entry which is preliminary data.</text>
</comment>
<proteinExistence type="predicted"/>
<dbReference type="Gene3D" id="1.10.443.10">
    <property type="entry name" value="Intergrase catalytic core"/>
    <property type="match status" value="1"/>
</dbReference>
<accession>A0A7W9DPV1</accession>
<dbReference type="InterPro" id="IPR013762">
    <property type="entry name" value="Integrase-like_cat_sf"/>
</dbReference>
<dbReference type="Pfam" id="PF00589">
    <property type="entry name" value="Phage_integrase"/>
    <property type="match status" value="1"/>
</dbReference>
<dbReference type="SUPFAM" id="SSF56349">
    <property type="entry name" value="DNA breaking-rejoining enzymes"/>
    <property type="match status" value="1"/>
</dbReference>
<dbReference type="RefSeq" id="WP_184610260.1">
    <property type="nucleotide sequence ID" value="NZ_BOOS01000027.1"/>
</dbReference>
<keyword evidence="1" id="KW-0233">DNA recombination</keyword>
<reference evidence="3 4" key="1">
    <citation type="submission" date="2020-08" db="EMBL/GenBank/DDBJ databases">
        <title>Sequencing the genomes of 1000 actinobacteria strains.</title>
        <authorList>
            <person name="Klenk H.-P."/>
        </authorList>
    </citation>
    <scope>NUCLEOTIDE SEQUENCE [LARGE SCALE GENOMIC DNA]</scope>
    <source>
        <strain evidence="3 4">DSM 45790</strain>
    </source>
</reference>
<dbReference type="EMBL" id="JACHBR010000001">
    <property type="protein sequence ID" value="MBB5626349.1"/>
    <property type="molecule type" value="Genomic_DNA"/>
</dbReference>
<sequence length="94" mass="10028">MAGDGRGDGCDRDRALLEFYVSTGARVSELLLLALEDIDRAGGLIYVAALRTRLRRPVLASADAFRHLGRYLAADDFPAPGSHFGAPAAARSAR</sequence>
<dbReference type="AlphaFoldDB" id="A0A7W9DPV1"/>
<name>A0A7W9DPV1_9ACTN</name>
<evidence type="ECO:0000256" key="1">
    <source>
        <dbReference type="ARBA" id="ARBA00023172"/>
    </source>
</evidence>
<keyword evidence="4" id="KW-1185">Reference proteome</keyword>
<evidence type="ECO:0000313" key="3">
    <source>
        <dbReference type="EMBL" id="MBB5626349.1"/>
    </source>
</evidence>
<dbReference type="InterPro" id="IPR011010">
    <property type="entry name" value="DNA_brk_join_enz"/>
</dbReference>
<gene>
    <name evidence="3" type="ORF">BJ981_002048</name>
</gene>
<organism evidence="3 4">
    <name type="scientific">Sphaerisporangium krabiense</name>
    <dbReference type="NCBI Taxonomy" id="763782"/>
    <lineage>
        <taxon>Bacteria</taxon>
        <taxon>Bacillati</taxon>
        <taxon>Actinomycetota</taxon>
        <taxon>Actinomycetes</taxon>
        <taxon>Streptosporangiales</taxon>
        <taxon>Streptosporangiaceae</taxon>
        <taxon>Sphaerisporangium</taxon>
    </lineage>
</organism>
<evidence type="ECO:0000259" key="2">
    <source>
        <dbReference type="PROSITE" id="PS51898"/>
    </source>
</evidence>
<protein>
    <submittedName>
        <fullName evidence="3">Site-specific recombinase XerD</fullName>
    </submittedName>
</protein>
<dbReference type="GO" id="GO:0003677">
    <property type="term" value="F:DNA binding"/>
    <property type="evidence" value="ECO:0007669"/>
    <property type="project" value="InterPro"/>
</dbReference>
<dbReference type="Proteomes" id="UP000588112">
    <property type="component" value="Unassembled WGS sequence"/>
</dbReference>
<dbReference type="InterPro" id="IPR002104">
    <property type="entry name" value="Integrase_catalytic"/>
</dbReference>
<feature type="domain" description="Tyr recombinase" evidence="2">
    <location>
        <begin position="1"/>
        <end position="94"/>
    </location>
</feature>